<dbReference type="Proteomes" id="UP000349468">
    <property type="component" value="Unassembled WGS sequence"/>
</dbReference>
<evidence type="ECO:0000313" key="2">
    <source>
        <dbReference type="EMBL" id="VVP61745.1"/>
    </source>
</evidence>
<dbReference type="AlphaFoldDB" id="A0A5E7QJT1"/>
<name>A0A5E7QJT1_PSEFL</name>
<sequence length="85" mass="8662">MAGKAEAKDQEHESKQSEALSVATQGEALFAPSAAGQALADVLVARLSHLNASQLLADAAACGAAVKAAFDQLEKADTHDNDDGK</sequence>
<accession>A0A5E7QJT1</accession>
<feature type="region of interest" description="Disordered" evidence="1">
    <location>
        <begin position="1"/>
        <end position="20"/>
    </location>
</feature>
<protein>
    <submittedName>
        <fullName evidence="2">Uncharacterized protein</fullName>
    </submittedName>
</protein>
<proteinExistence type="predicted"/>
<dbReference type="EMBL" id="CABVIK010000039">
    <property type="protein sequence ID" value="VVP61745.1"/>
    <property type="molecule type" value="Genomic_DNA"/>
</dbReference>
<evidence type="ECO:0000313" key="3">
    <source>
        <dbReference type="Proteomes" id="UP000349468"/>
    </source>
</evidence>
<gene>
    <name evidence="2" type="ORF">PS870_06431</name>
</gene>
<dbReference type="RefSeq" id="WP_154914263.1">
    <property type="nucleotide sequence ID" value="NZ_CABVIK010000039.1"/>
</dbReference>
<organism evidence="2 3">
    <name type="scientific">Pseudomonas fluorescens</name>
    <dbReference type="NCBI Taxonomy" id="294"/>
    <lineage>
        <taxon>Bacteria</taxon>
        <taxon>Pseudomonadati</taxon>
        <taxon>Pseudomonadota</taxon>
        <taxon>Gammaproteobacteria</taxon>
        <taxon>Pseudomonadales</taxon>
        <taxon>Pseudomonadaceae</taxon>
        <taxon>Pseudomonas</taxon>
    </lineage>
</organism>
<feature type="compositionally biased region" description="Basic and acidic residues" evidence="1">
    <location>
        <begin position="1"/>
        <end position="16"/>
    </location>
</feature>
<reference evidence="2 3" key="1">
    <citation type="submission" date="2019-09" db="EMBL/GenBank/DDBJ databases">
        <authorList>
            <person name="Chandra G."/>
            <person name="Truman W A."/>
        </authorList>
    </citation>
    <scope>NUCLEOTIDE SEQUENCE [LARGE SCALE GENOMIC DNA]</scope>
    <source>
        <strain evidence="2">PS870</strain>
    </source>
</reference>
<evidence type="ECO:0000256" key="1">
    <source>
        <dbReference type="SAM" id="MobiDB-lite"/>
    </source>
</evidence>